<feature type="domain" description="HTH gntR-type" evidence="4">
    <location>
        <begin position="11"/>
        <end position="78"/>
    </location>
</feature>
<dbReference type="GO" id="GO:0003700">
    <property type="term" value="F:DNA-binding transcription factor activity"/>
    <property type="evidence" value="ECO:0007669"/>
    <property type="project" value="InterPro"/>
</dbReference>
<dbReference type="Pfam" id="PF07729">
    <property type="entry name" value="FCD"/>
    <property type="match status" value="1"/>
</dbReference>
<dbReference type="OrthoDB" id="7005926at2"/>
<dbReference type="InterPro" id="IPR036390">
    <property type="entry name" value="WH_DNA-bd_sf"/>
</dbReference>
<evidence type="ECO:0000256" key="3">
    <source>
        <dbReference type="ARBA" id="ARBA00023163"/>
    </source>
</evidence>
<accession>A0A5N3P3W1</accession>
<dbReference type="InterPro" id="IPR000524">
    <property type="entry name" value="Tscrpt_reg_HTH_GntR"/>
</dbReference>
<name>A0A5N3P3W1_9HYPH</name>
<protein>
    <submittedName>
        <fullName evidence="5">GntR family transcriptional regulator</fullName>
    </submittedName>
</protein>
<dbReference type="PANTHER" id="PTHR43537:SF24">
    <property type="entry name" value="GLUCONATE OPERON TRANSCRIPTIONAL REPRESSOR"/>
    <property type="match status" value="1"/>
</dbReference>
<keyword evidence="1" id="KW-0805">Transcription regulation</keyword>
<dbReference type="Pfam" id="PF00392">
    <property type="entry name" value="GntR"/>
    <property type="match status" value="1"/>
</dbReference>
<dbReference type="InterPro" id="IPR008920">
    <property type="entry name" value="TF_FadR/GntR_C"/>
</dbReference>
<dbReference type="SMART" id="SM00895">
    <property type="entry name" value="FCD"/>
    <property type="match status" value="1"/>
</dbReference>
<dbReference type="SUPFAM" id="SSF48008">
    <property type="entry name" value="GntR ligand-binding domain-like"/>
    <property type="match status" value="1"/>
</dbReference>
<comment type="caution">
    <text evidence="5">The sequence shown here is derived from an EMBL/GenBank/DDBJ whole genome shotgun (WGS) entry which is preliminary data.</text>
</comment>
<dbReference type="SUPFAM" id="SSF46785">
    <property type="entry name" value="Winged helix' DNA-binding domain"/>
    <property type="match status" value="1"/>
</dbReference>
<evidence type="ECO:0000313" key="6">
    <source>
        <dbReference type="Proteomes" id="UP000325684"/>
    </source>
</evidence>
<dbReference type="Gene3D" id="1.10.10.10">
    <property type="entry name" value="Winged helix-like DNA-binding domain superfamily/Winged helix DNA-binding domain"/>
    <property type="match status" value="2"/>
</dbReference>
<dbReference type="Proteomes" id="UP000325684">
    <property type="component" value="Unassembled WGS sequence"/>
</dbReference>
<dbReference type="PROSITE" id="PS50949">
    <property type="entry name" value="HTH_GNTR"/>
    <property type="match status" value="1"/>
</dbReference>
<dbReference type="PANTHER" id="PTHR43537">
    <property type="entry name" value="TRANSCRIPTIONAL REGULATOR, GNTR FAMILY"/>
    <property type="match status" value="1"/>
</dbReference>
<sequence>MAHIMTNPTVSNLQADLARQIVSLAGEKQWAVGQRVSDFTLAKQLGVSRSPIRAALVLLAEQGLLVHVPGKGYELARGQTGSEEIDNVAPPSQVETLYRNLMADRASGALADEVSEAELAERYGATRGALRKVLLRFAADGLAQRSRGHGWAFTESLVTDEVVSESYQFRLVIECGALRQPNFKVDQQELDSIRAAQKATLQSPAGTIRRDQWFRINAQFHETLVSWSHNRFLVQSVRQQNNLRRMTEYADFDKLSGSRIYDACAEHIAILDAVRDGDIDFAEALLRRHIERASRDLTDAS</sequence>
<dbReference type="EMBL" id="VCMV01000071">
    <property type="protein sequence ID" value="KAB0264414.1"/>
    <property type="molecule type" value="Genomic_DNA"/>
</dbReference>
<reference evidence="5 6" key="1">
    <citation type="journal article" date="2019" name="Microorganisms">
        <title>Genome Insights into the Novel Species Microvirga brassicacearum, a Rapeseed Endophyte with Biotechnological Potential.</title>
        <authorList>
            <person name="Jimenez-Gomez A."/>
            <person name="Saati-Santamaria Z."/>
            <person name="Igual J.M."/>
            <person name="Rivas R."/>
            <person name="Mateos P.F."/>
            <person name="Garcia-Fraile P."/>
        </authorList>
    </citation>
    <scope>NUCLEOTIDE SEQUENCE [LARGE SCALE GENOMIC DNA]</scope>
    <source>
        <strain evidence="5 6">CDVBN77</strain>
    </source>
</reference>
<dbReference type="Gene3D" id="1.20.120.530">
    <property type="entry name" value="GntR ligand-binding domain-like"/>
    <property type="match status" value="1"/>
</dbReference>
<dbReference type="InterPro" id="IPR011711">
    <property type="entry name" value="GntR_C"/>
</dbReference>
<evidence type="ECO:0000256" key="1">
    <source>
        <dbReference type="ARBA" id="ARBA00023015"/>
    </source>
</evidence>
<organism evidence="5 6">
    <name type="scientific">Microvirga brassicacearum</name>
    <dbReference type="NCBI Taxonomy" id="2580413"/>
    <lineage>
        <taxon>Bacteria</taxon>
        <taxon>Pseudomonadati</taxon>
        <taxon>Pseudomonadota</taxon>
        <taxon>Alphaproteobacteria</taxon>
        <taxon>Hyphomicrobiales</taxon>
        <taxon>Methylobacteriaceae</taxon>
        <taxon>Microvirga</taxon>
    </lineage>
</organism>
<proteinExistence type="predicted"/>
<gene>
    <name evidence="5" type="ORF">FEZ63_22500</name>
</gene>
<keyword evidence="6" id="KW-1185">Reference proteome</keyword>
<dbReference type="InterPro" id="IPR036388">
    <property type="entry name" value="WH-like_DNA-bd_sf"/>
</dbReference>
<dbReference type="RefSeq" id="WP_150949079.1">
    <property type="nucleotide sequence ID" value="NZ_VCMV01000071.1"/>
</dbReference>
<evidence type="ECO:0000313" key="5">
    <source>
        <dbReference type="EMBL" id="KAB0264414.1"/>
    </source>
</evidence>
<evidence type="ECO:0000256" key="2">
    <source>
        <dbReference type="ARBA" id="ARBA00023125"/>
    </source>
</evidence>
<dbReference type="AlphaFoldDB" id="A0A5N3P3W1"/>
<keyword evidence="3" id="KW-0804">Transcription</keyword>
<dbReference type="GO" id="GO:0003677">
    <property type="term" value="F:DNA binding"/>
    <property type="evidence" value="ECO:0007669"/>
    <property type="project" value="UniProtKB-KW"/>
</dbReference>
<evidence type="ECO:0000259" key="4">
    <source>
        <dbReference type="PROSITE" id="PS50949"/>
    </source>
</evidence>
<dbReference type="SMART" id="SM00345">
    <property type="entry name" value="HTH_GNTR"/>
    <property type="match status" value="2"/>
</dbReference>
<keyword evidence="2" id="KW-0238">DNA-binding</keyword>